<dbReference type="Gene3D" id="3.40.50.300">
    <property type="entry name" value="P-loop containing nucleotide triphosphate hydrolases"/>
    <property type="match status" value="1"/>
</dbReference>
<dbReference type="SUPFAM" id="SSF52540">
    <property type="entry name" value="P-loop containing nucleoside triphosphate hydrolases"/>
    <property type="match status" value="1"/>
</dbReference>
<dbReference type="InterPro" id="IPR027417">
    <property type="entry name" value="P-loop_NTPase"/>
</dbReference>
<evidence type="ECO:0000259" key="1">
    <source>
        <dbReference type="Pfam" id="PF00004"/>
    </source>
</evidence>
<dbReference type="GO" id="GO:0005524">
    <property type="term" value="F:ATP binding"/>
    <property type="evidence" value="ECO:0007669"/>
    <property type="project" value="InterPro"/>
</dbReference>
<evidence type="ECO:0000313" key="3">
    <source>
        <dbReference type="Proteomes" id="UP000824998"/>
    </source>
</evidence>
<gene>
    <name evidence="2" type="ORF">BJ875DRAFT_512212</name>
</gene>
<keyword evidence="2" id="KW-0378">Hydrolase</keyword>
<dbReference type="Proteomes" id="UP000824998">
    <property type="component" value="Unassembled WGS sequence"/>
</dbReference>
<evidence type="ECO:0000313" key="2">
    <source>
        <dbReference type="EMBL" id="KAG9233398.1"/>
    </source>
</evidence>
<proteinExistence type="predicted"/>
<name>A0A9P8C498_9HELO</name>
<dbReference type="EMBL" id="MU251502">
    <property type="protein sequence ID" value="KAG9233398.1"/>
    <property type="molecule type" value="Genomic_DNA"/>
</dbReference>
<organism evidence="2 3">
    <name type="scientific">Amylocarpus encephaloides</name>
    <dbReference type="NCBI Taxonomy" id="45428"/>
    <lineage>
        <taxon>Eukaryota</taxon>
        <taxon>Fungi</taxon>
        <taxon>Dikarya</taxon>
        <taxon>Ascomycota</taxon>
        <taxon>Pezizomycotina</taxon>
        <taxon>Leotiomycetes</taxon>
        <taxon>Helotiales</taxon>
        <taxon>Helotiales incertae sedis</taxon>
        <taxon>Amylocarpus</taxon>
    </lineage>
</organism>
<accession>A0A9P8C498</accession>
<feature type="domain" description="ATPase AAA-type core" evidence="1">
    <location>
        <begin position="81"/>
        <end position="134"/>
    </location>
</feature>
<dbReference type="PANTHER" id="PTHR46411">
    <property type="entry name" value="FAMILY ATPASE, PUTATIVE-RELATED"/>
    <property type="match status" value="1"/>
</dbReference>
<dbReference type="PANTHER" id="PTHR46411:SF3">
    <property type="entry name" value="AAA+ ATPASE DOMAIN-CONTAINING PROTEIN"/>
    <property type="match status" value="1"/>
</dbReference>
<dbReference type="InterPro" id="IPR003959">
    <property type="entry name" value="ATPase_AAA_core"/>
</dbReference>
<protein>
    <submittedName>
        <fullName evidence="2">P-loop containing nucleoside triphosphate hydrolase protein</fullName>
    </submittedName>
</protein>
<dbReference type="Pfam" id="PF00004">
    <property type="entry name" value="AAA"/>
    <property type="match status" value="1"/>
</dbReference>
<sequence length="272" mass="30557">MEIPEYEAGKLTAYQLLLATNTLRGYSLKDKSWLKLDLNGFKEMSWNDRAFSSLILPNDTKDLQFQSFDDVIEGKGKGIIMLLSGPPGVGRTLTSEAVAETMRVPLYMISAGDLGTEPTEVEKSLKDILAMVTKWKVARSTHDLECNKLLSIFLRTLEYFDGFLFLTSNRVDNIDGAFESQIHLSLQIDSLSFESRRHVWVKLLENMGRREAFDDAQIDVIAGIELNGRQIKNILKTSQLLAASKDSKLAFDHVLVITKLRAANAWNPPKST</sequence>
<dbReference type="AlphaFoldDB" id="A0A9P8C498"/>
<reference evidence="2" key="1">
    <citation type="journal article" date="2021" name="IMA Fungus">
        <title>Genomic characterization of three marine fungi, including Emericellopsis atlantica sp. nov. with signatures of a generalist lifestyle and marine biomass degradation.</title>
        <authorList>
            <person name="Hagestad O.C."/>
            <person name="Hou L."/>
            <person name="Andersen J.H."/>
            <person name="Hansen E.H."/>
            <person name="Altermark B."/>
            <person name="Li C."/>
            <person name="Kuhnert E."/>
            <person name="Cox R.J."/>
            <person name="Crous P.W."/>
            <person name="Spatafora J.W."/>
            <person name="Lail K."/>
            <person name="Amirebrahimi M."/>
            <person name="Lipzen A."/>
            <person name="Pangilinan J."/>
            <person name="Andreopoulos W."/>
            <person name="Hayes R.D."/>
            <person name="Ng V."/>
            <person name="Grigoriev I.V."/>
            <person name="Jackson S.A."/>
            <person name="Sutton T.D.S."/>
            <person name="Dobson A.D.W."/>
            <person name="Rama T."/>
        </authorList>
    </citation>
    <scope>NUCLEOTIDE SEQUENCE</scope>
    <source>
        <strain evidence="2">TRa018bII</strain>
    </source>
</reference>
<comment type="caution">
    <text evidence="2">The sequence shown here is derived from an EMBL/GenBank/DDBJ whole genome shotgun (WGS) entry which is preliminary data.</text>
</comment>
<keyword evidence="3" id="KW-1185">Reference proteome</keyword>
<dbReference type="OrthoDB" id="10042665at2759"/>
<dbReference type="GO" id="GO:0016887">
    <property type="term" value="F:ATP hydrolysis activity"/>
    <property type="evidence" value="ECO:0007669"/>
    <property type="project" value="InterPro"/>
</dbReference>